<evidence type="ECO:0000256" key="1">
    <source>
        <dbReference type="SAM" id="MobiDB-lite"/>
    </source>
</evidence>
<dbReference type="AlphaFoldDB" id="A0A6L3AYW7"/>
<proteinExistence type="predicted"/>
<evidence type="ECO:0000313" key="3">
    <source>
        <dbReference type="Proteomes" id="UP000476837"/>
    </source>
</evidence>
<evidence type="ECO:0000313" key="2">
    <source>
        <dbReference type="EMBL" id="KAA0684897.1"/>
    </source>
</evidence>
<reference evidence="2 3" key="1">
    <citation type="submission" date="2018-07" db="EMBL/GenBank/DDBJ databases">
        <title>Genome sequence of Roseomonas fauriae ATCC 49958.</title>
        <authorList>
            <person name="Sant'Anna F.H."/>
            <person name="Baldani J.I."/>
            <person name="Zilli J.E."/>
            <person name="Reis V.M."/>
            <person name="Hartmann A."/>
            <person name="Cruz L."/>
            <person name="de Souza E.M."/>
            <person name="de Oliveira Pedrosa F."/>
            <person name="Passaglia L.M.P."/>
        </authorList>
    </citation>
    <scope>NUCLEOTIDE SEQUENCE [LARGE SCALE GENOMIC DNA]</scope>
    <source>
        <strain evidence="2 3">ATCC 49958</strain>
    </source>
</reference>
<protein>
    <submittedName>
        <fullName evidence="2">Uncharacterized protein</fullName>
    </submittedName>
</protein>
<accession>A0A6L3AYW7</accession>
<dbReference type="EMBL" id="QOKV01000009">
    <property type="protein sequence ID" value="KAA0684897.1"/>
    <property type="molecule type" value="Genomic_DNA"/>
</dbReference>
<sequence>MSIDADEDDANLTDATSADAEGALNILLAFAQTNTAGYFLSLAAADPTLATLSRTNGTVNVALLASRGAAFKAGEATSAPTTAMPPQEIVVTLTLKRIDNLDSADTARLPGIAVAPAPATADLSNGLDRFASAFQAVFPALLLASGTGSSNSGQLWTVAASLLQPTISGKATDFAPAPLYTSLQSGAVAVPVYGDFGGDSWASVMTAYNKRRRSRRPLDDDGHGRGRPTGREHVVRRAADRRRHGTARDHDRR</sequence>
<dbReference type="Proteomes" id="UP000476837">
    <property type="component" value="Unassembled WGS sequence"/>
</dbReference>
<organism evidence="2 3">
    <name type="scientific">Azospirillum brasilense</name>
    <dbReference type="NCBI Taxonomy" id="192"/>
    <lineage>
        <taxon>Bacteria</taxon>
        <taxon>Pseudomonadati</taxon>
        <taxon>Pseudomonadota</taxon>
        <taxon>Alphaproteobacteria</taxon>
        <taxon>Rhodospirillales</taxon>
        <taxon>Azospirillaceae</taxon>
        <taxon>Azospirillum</taxon>
    </lineage>
</organism>
<feature type="region of interest" description="Disordered" evidence="1">
    <location>
        <begin position="212"/>
        <end position="253"/>
    </location>
</feature>
<feature type="compositionally biased region" description="Basic and acidic residues" evidence="1">
    <location>
        <begin position="216"/>
        <end position="238"/>
    </location>
</feature>
<name>A0A6L3AYW7_AZOBR</name>
<dbReference type="RefSeq" id="WP_149165609.1">
    <property type="nucleotide sequence ID" value="NZ_QOKV01000009.1"/>
</dbReference>
<gene>
    <name evidence="2" type="ORF">DS837_15565</name>
</gene>
<comment type="caution">
    <text evidence="2">The sequence shown here is derived from an EMBL/GenBank/DDBJ whole genome shotgun (WGS) entry which is preliminary data.</text>
</comment>